<feature type="region of interest" description="Disordered" evidence="1">
    <location>
        <begin position="273"/>
        <end position="292"/>
    </location>
</feature>
<organism evidence="2 3">
    <name type="scientific">Cytospora schulzeri</name>
    <dbReference type="NCBI Taxonomy" id="448051"/>
    <lineage>
        <taxon>Eukaryota</taxon>
        <taxon>Fungi</taxon>
        <taxon>Dikarya</taxon>
        <taxon>Ascomycota</taxon>
        <taxon>Pezizomycotina</taxon>
        <taxon>Sordariomycetes</taxon>
        <taxon>Sordariomycetidae</taxon>
        <taxon>Diaporthales</taxon>
        <taxon>Cytosporaceae</taxon>
        <taxon>Cytospora</taxon>
    </lineage>
</organism>
<protein>
    <submittedName>
        <fullName evidence="2">Uncharacterized protein</fullName>
    </submittedName>
</protein>
<evidence type="ECO:0000256" key="1">
    <source>
        <dbReference type="SAM" id="MobiDB-lite"/>
    </source>
</evidence>
<reference evidence="2 3" key="1">
    <citation type="submission" date="2015-09" db="EMBL/GenBank/DDBJ databases">
        <title>Host preference determinants of Valsa canker pathogens revealed by comparative genomics.</title>
        <authorList>
            <person name="Yin Z."/>
            <person name="Huang L."/>
        </authorList>
    </citation>
    <scope>NUCLEOTIDE SEQUENCE [LARGE SCALE GENOMIC DNA]</scope>
    <source>
        <strain evidence="2 3">03-1</strain>
    </source>
</reference>
<dbReference type="EMBL" id="LKEA01000040">
    <property type="protein sequence ID" value="ROV94516.1"/>
    <property type="molecule type" value="Genomic_DNA"/>
</dbReference>
<feature type="compositionally biased region" description="Low complexity" evidence="1">
    <location>
        <begin position="424"/>
        <end position="486"/>
    </location>
</feature>
<feature type="region of interest" description="Disordered" evidence="1">
    <location>
        <begin position="316"/>
        <end position="351"/>
    </location>
</feature>
<feature type="region of interest" description="Disordered" evidence="1">
    <location>
        <begin position="405"/>
        <end position="508"/>
    </location>
</feature>
<dbReference type="Proteomes" id="UP000283895">
    <property type="component" value="Unassembled WGS sequence"/>
</dbReference>
<gene>
    <name evidence="2" type="ORF">VMCG_08172</name>
</gene>
<keyword evidence="3" id="KW-1185">Reference proteome</keyword>
<evidence type="ECO:0000313" key="2">
    <source>
        <dbReference type="EMBL" id="ROV94516.1"/>
    </source>
</evidence>
<proteinExistence type="predicted"/>
<name>A0A423VU39_9PEZI</name>
<evidence type="ECO:0000313" key="3">
    <source>
        <dbReference type="Proteomes" id="UP000283895"/>
    </source>
</evidence>
<comment type="caution">
    <text evidence="2">The sequence shown here is derived from an EMBL/GenBank/DDBJ whole genome shotgun (WGS) entry which is preliminary data.</text>
</comment>
<dbReference type="OrthoDB" id="10630669at2759"/>
<accession>A0A423VU39</accession>
<dbReference type="AlphaFoldDB" id="A0A423VU39"/>
<sequence>MDPLLFIEIPRKQVLSYDGTWYWTDEVSTCALNTAEGKETTRVIEYGSGKASKYLRRLRDMFSSELMEEIRRMRECRGESPWRGIWSGFWCLSQRTVRDKDNYVELFTFGSFRLELKVDALQGVVDVATRDIRNILRHVYSILYYEDVRSRFKYVPIEGELVFIEMFRRDDIYGPIPPTGETWPAQRIPWRISRNLNQGNRLYDLELQAGLPACEPPYQPEYEYISTYPREFDEIPEQNNAGQANAYESHSSQYREMDEVITQRSDEYSICDPSTSSDHEYDQCGHSPQGSVDFDTYRQQNNTPAAYCVSELSRNCEDPPDPYAVSELSADDSRSRMQDYANPPPPASSYPAYRSPDTVVWPFGVKYPASEAASTHLEDPYDENETDIYEQKRVGDIAVRSPEIRNTYNLPRPPVPLQSYQYNSPTTPNAVTSTATTPSATTSTATIPSATTSTATTASATTSTATIPSATTSTATIPAGTTSSAAQSKHTVPALQQGEEGHTTFVGG</sequence>